<evidence type="ECO:0000259" key="1">
    <source>
        <dbReference type="Pfam" id="PF03551"/>
    </source>
</evidence>
<dbReference type="InterPro" id="IPR005149">
    <property type="entry name" value="Tscrpt_reg_PadR_N"/>
</dbReference>
<dbReference type="Proteomes" id="UP000311469">
    <property type="component" value="Chromosome cSF1"/>
</dbReference>
<reference evidence="2 3" key="1">
    <citation type="submission" date="2019-06" db="EMBL/GenBank/DDBJ databases">
        <title>Genome organization and adaptive potential of archetypical organophosphate degarding Sphingobium fuliginis ATCC 27551.</title>
        <authorList>
            <person name="Sarwar A."/>
            <person name="Parthasarathy S."/>
            <person name="Singh C."/>
            <person name="Siddavattam D."/>
        </authorList>
    </citation>
    <scope>NUCLEOTIDE SEQUENCE [LARGE SCALE GENOMIC DNA]</scope>
    <source>
        <strain evidence="2 3">ATCC 27551</strain>
    </source>
</reference>
<dbReference type="AlphaFoldDB" id="A0A5B8CLA6"/>
<sequence>MCLGVKLDIVRHQLYWLPGKAGNRRIMAGRRTSGALEMLLLSVLADGNSLSGYQISVILAEPVSLMWAVKHSQIYPALSLLEEQGDIVGSWIVQSGRPNKKNYVISPSGIERLTQWLLQPRDILSDDEVRLIAYNLDLIGQAKVDEALAKYLDQCLEERRQLEERWLGVWNAPWDHQASEERLVGIRSLYESALATRDARIAWCNEGLDRARRAVARTRPADERYV</sequence>
<evidence type="ECO:0000313" key="2">
    <source>
        <dbReference type="EMBL" id="QDC37781.1"/>
    </source>
</evidence>
<dbReference type="Gene3D" id="1.10.10.10">
    <property type="entry name" value="Winged helix-like DNA-binding domain superfamily/Winged helix DNA-binding domain"/>
    <property type="match status" value="1"/>
</dbReference>
<dbReference type="PANTHER" id="PTHR43252">
    <property type="entry name" value="TRANSCRIPTIONAL REGULATOR YQJI"/>
    <property type="match status" value="1"/>
</dbReference>
<gene>
    <name evidence="2" type="ORF">FIL70_11650</name>
</gene>
<dbReference type="KEGG" id="sufl:FIL70_11650"/>
<dbReference type="InterPro" id="IPR036388">
    <property type="entry name" value="WH-like_DNA-bd_sf"/>
</dbReference>
<protein>
    <submittedName>
        <fullName evidence="2">PadR family transcriptional regulator</fullName>
    </submittedName>
</protein>
<feature type="domain" description="Transcription regulator PadR N-terminal" evidence="1">
    <location>
        <begin position="40"/>
        <end position="114"/>
    </location>
</feature>
<dbReference type="Pfam" id="PF03551">
    <property type="entry name" value="PadR"/>
    <property type="match status" value="1"/>
</dbReference>
<dbReference type="SUPFAM" id="SSF46785">
    <property type="entry name" value="Winged helix' DNA-binding domain"/>
    <property type="match status" value="1"/>
</dbReference>
<dbReference type="PANTHER" id="PTHR43252:SF2">
    <property type="entry name" value="TRANSCRIPTION REGULATOR, PADR-LIKE FAMILY"/>
    <property type="match status" value="1"/>
</dbReference>
<dbReference type="InterPro" id="IPR036390">
    <property type="entry name" value="WH_DNA-bd_sf"/>
</dbReference>
<accession>A0A5B8CLA6</accession>
<name>A0A5B8CLA6_SPHSA</name>
<proteinExistence type="predicted"/>
<dbReference type="EMBL" id="CP041016">
    <property type="protein sequence ID" value="QDC37781.1"/>
    <property type="molecule type" value="Genomic_DNA"/>
</dbReference>
<evidence type="ECO:0000313" key="3">
    <source>
        <dbReference type="Proteomes" id="UP000311469"/>
    </source>
</evidence>
<organism evidence="2 3">
    <name type="scientific">Sphingobium fuliginis ATCC 27551</name>
    <dbReference type="NCBI Taxonomy" id="1208342"/>
    <lineage>
        <taxon>Bacteria</taxon>
        <taxon>Pseudomonadati</taxon>
        <taxon>Pseudomonadota</taxon>
        <taxon>Alphaproteobacteria</taxon>
        <taxon>Sphingomonadales</taxon>
        <taxon>Sphingomonadaceae</taxon>
        <taxon>Sphingobium</taxon>
    </lineage>
</organism>